<evidence type="ECO:0000256" key="11">
    <source>
        <dbReference type="PIRSR" id="PIRSR605959-2"/>
    </source>
</evidence>
<reference evidence="16" key="1">
    <citation type="submission" date="2023-06" db="EMBL/GenBank/DDBJ databases">
        <authorList>
            <person name="Noh H."/>
        </authorList>
    </citation>
    <scope>NUCLEOTIDE SEQUENCE</scope>
    <source>
        <strain evidence="16">DUCC20226</strain>
    </source>
</reference>
<comment type="caution">
    <text evidence="16">The sequence shown here is derived from an EMBL/GenBank/DDBJ whole genome shotgun (WGS) entry which is preliminary data.</text>
</comment>
<accession>A0AAD9VY74</accession>
<dbReference type="NCBIfam" id="TIGR01266">
    <property type="entry name" value="fum_ac_acetase"/>
    <property type="match status" value="1"/>
</dbReference>
<protein>
    <recommendedName>
        <fullName evidence="3 13">Fumarylacetoacetase</fullName>
        <ecNumber evidence="3 13">3.7.1.2</ecNumber>
    </recommendedName>
    <alternativeName>
        <fullName evidence="13">Fumarylacetoacetate hydrolase</fullName>
    </alternativeName>
</protein>
<feature type="active site" description="Proton acceptor" evidence="10">
    <location>
        <position position="143"/>
    </location>
</feature>
<evidence type="ECO:0000256" key="6">
    <source>
        <dbReference type="ARBA" id="ARBA00022837"/>
    </source>
</evidence>
<dbReference type="InterPro" id="IPR036462">
    <property type="entry name" value="Fumarylacetoacetase_N_sf"/>
</dbReference>
<dbReference type="GO" id="GO:0004334">
    <property type="term" value="F:fumarylacetoacetase activity"/>
    <property type="evidence" value="ECO:0007669"/>
    <property type="project" value="UniProtKB-UniRule"/>
</dbReference>
<dbReference type="GO" id="GO:0006559">
    <property type="term" value="P:L-phenylalanine catabolic process"/>
    <property type="evidence" value="ECO:0007669"/>
    <property type="project" value="UniProtKB-UniRule"/>
</dbReference>
<feature type="binding site" evidence="12">
    <location>
        <position position="270"/>
    </location>
    <ligand>
        <name>Mg(2+)</name>
        <dbReference type="ChEBI" id="CHEBI:18420"/>
    </ligand>
</feature>
<feature type="binding site" evidence="12">
    <location>
        <position position="266"/>
    </location>
    <ligand>
        <name>Mg(2+)</name>
        <dbReference type="ChEBI" id="CHEBI:18420"/>
    </ligand>
</feature>
<evidence type="ECO:0000256" key="8">
    <source>
        <dbReference type="ARBA" id="ARBA00022878"/>
    </source>
</evidence>
<dbReference type="InterPro" id="IPR015377">
    <property type="entry name" value="Fumarylacetoacetase_N"/>
</dbReference>
<dbReference type="AlphaFoldDB" id="A0AAD9VY74"/>
<dbReference type="InterPro" id="IPR036663">
    <property type="entry name" value="Fumarylacetoacetase_C_sf"/>
</dbReference>
<proteinExistence type="inferred from homology"/>
<sequence length="336" mass="37348">MTANKAWVQISPRSPFSSANIPFGIISTTSDPIHRPAAAIGDFALDLSAFARADGFSKLDGLKPHLGVFNSNVLNDFAALGRQTHQVVRQYLQSVFAKDGPYPDVLRDNKSLQETALLPLSGVQNHLPLAIGDYTDFYAGRNHAFNVGTLFRGPENALNPNYHHVPVAYHGRASSVIVSGTPIRRPRGQIILDPAAEPKEPTFAPCKRLDIEVELGMFVSRGNELGKPVPINRAQDYIFGYVLMNDWSARDVQMWEYVPLGPFNGKNFGTTISPWVVLADALEPFRTKGIDNPISLQSYLQQEREDLILKINLEVVLRCRKTSKTSITRRYFEANS</sequence>
<evidence type="ECO:0000256" key="10">
    <source>
        <dbReference type="PIRSR" id="PIRSR605959-1"/>
    </source>
</evidence>
<dbReference type="GO" id="GO:0006572">
    <property type="term" value="P:L-tyrosine catabolic process"/>
    <property type="evidence" value="ECO:0007669"/>
    <property type="project" value="UniProtKB-UniRule"/>
</dbReference>
<feature type="domain" description="Fumarylacetoacetase N-terminal" evidence="15">
    <location>
        <begin position="19"/>
        <end position="128"/>
    </location>
</feature>
<evidence type="ECO:0000256" key="5">
    <source>
        <dbReference type="ARBA" id="ARBA00022801"/>
    </source>
</evidence>
<dbReference type="Gene3D" id="2.30.30.230">
    <property type="entry name" value="Fumarylacetoacetase, N-terminal domain"/>
    <property type="match status" value="1"/>
</dbReference>
<dbReference type="EC" id="3.7.1.2" evidence="3 13"/>
<dbReference type="Pfam" id="PF01557">
    <property type="entry name" value="FAA_hydrolase"/>
    <property type="match status" value="1"/>
</dbReference>
<dbReference type="PANTHER" id="PTHR43069">
    <property type="entry name" value="FUMARYLACETOACETASE"/>
    <property type="match status" value="1"/>
</dbReference>
<dbReference type="PANTHER" id="PTHR43069:SF2">
    <property type="entry name" value="FUMARYLACETOACETASE"/>
    <property type="match status" value="1"/>
</dbReference>
<keyword evidence="9 13" id="KW-0585">Phenylalanine catabolism</keyword>
<organism evidence="16 17">
    <name type="scientific">Phomopsis amygdali</name>
    <name type="common">Fusicoccum amygdali</name>
    <dbReference type="NCBI Taxonomy" id="1214568"/>
    <lineage>
        <taxon>Eukaryota</taxon>
        <taxon>Fungi</taxon>
        <taxon>Dikarya</taxon>
        <taxon>Ascomycota</taxon>
        <taxon>Pezizomycotina</taxon>
        <taxon>Sordariomycetes</taxon>
        <taxon>Sordariomycetidae</taxon>
        <taxon>Diaporthales</taxon>
        <taxon>Diaporthaceae</taxon>
        <taxon>Diaporthe</taxon>
    </lineage>
</organism>
<comment type="similarity">
    <text evidence="2 13">Belongs to the FAH family.</text>
</comment>
<keyword evidence="8 13" id="KW-0828">Tyrosine catabolism</keyword>
<dbReference type="GO" id="GO:1902000">
    <property type="term" value="P:homogentisate catabolic process"/>
    <property type="evidence" value="ECO:0007669"/>
    <property type="project" value="TreeGrafter"/>
</dbReference>
<feature type="binding site" evidence="12">
    <location>
        <position position="136"/>
    </location>
    <ligand>
        <name>Ca(2+)</name>
        <dbReference type="ChEBI" id="CHEBI:29108"/>
    </ligand>
</feature>
<evidence type="ECO:0000256" key="2">
    <source>
        <dbReference type="ARBA" id="ARBA00010211"/>
    </source>
</evidence>
<feature type="binding site" evidence="12">
    <location>
        <position position="246"/>
    </location>
    <ligand>
        <name>Ca(2+)</name>
        <dbReference type="ChEBI" id="CHEBI:29108"/>
    </ligand>
</feature>
<feature type="binding site" evidence="11">
    <location>
        <position position="138"/>
    </location>
    <ligand>
        <name>substrate</name>
    </ligand>
</feature>
<dbReference type="EMBL" id="JAUJFL010000008">
    <property type="protein sequence ID" value="KAK2598875.1"/>
    <property type="molecule type" value="Genomic_DNA"/>
</dbReference>
<evidence type="ECO:0000256" key="9">
    <source>
        <dbReference type="ARBA" id="ARBA00023232"/>
    </source>
</evidence>
<keyword evidence="6 12" id="KW-0106">Calcium</keyword>
<dbReference type="SUPFAM" id="SSF56529">
    <property type="entry name" value="FAH"/>
    <property type="match status" value="1"/>
</dbReference>
<feature type="binding site" evidence="12">
    <location>
        <position position="212"/>
    </location>
    <ligand>
        <name>Ca(2+)</name>
        <dbReference type="ChEBI" id="CHEBI:29108"/>
    </ligand>
</feature>
<dbReference type="Gene3D" id="3.90.850.10">
    <property type="entry name" value="Fumarylacetoacetase-like, C-terminal domain"/>
    <property type="match status" value="1"/>
</dbReference>
<evidence type="ECO:0000256" key="7">
    <source>
        <dbReference type="ARBA" id="ARBA00022842"/>
    </source>
</evidence>
<gene>
    <name evidence="16" type="ORF">N8I77_012257</name>
</gene>
<dbReference type="SUPFAM" id="SSF63433">
    <property type="entry name" value="Fumarylacetoacetate hydrolase, FAH, N-terminal domain"/>
    <property type="match status" value="1"/>
</dbReference>
<dbReference type="Pfam" id="PF09298">
    <property type="entry name" value="FAA_hydrolase_N"/>
    <property type="match status" value="1"/>
</dbReference>
<evidence type="ECO:0000259" key="14">
    <source>
        <dbReference type="Pfam" id="PF01557"/>
    </source>
</evidence>
<feature type="binding site" evidence="11">
    <location>
        <position position="253"/>
    </location>
    <ligand>
        <name>substrate</name>
    </ligand>
</feature>
<evidence type="ECO:0000256" key="4">
    <source>
        <dbReference type="ARBA" id="ARBA00022723"/>
    </source>
</evidence>
<feature type="binding site" evidence="11">
    <location>
        <position position="152"/>
    </location>
    <ligand>
        <name>substrate</name>
    </ligand>
</feature>
<dbReference type="InterPro" id="IPR005959">
    <property type="entry name" value="Fumarylacetoacetase"/>
</dbReference>
<feature type="domain" description="Fumarylacetoacetase-like C-terminal" evidence="14">
    <location>
        <begin position="135"/>
        <end position="286"/>
    </location>
</feature>
<evidence type="ECO:0000313" key="17">
    <source>
        <dbReference type="Proteomes" id="UP001265746"/>
    </source>
</evidence>
<evidence type="ECO:0000313" key="16">
    <source>
        <dbReference type="EMBL" id="KAK2598875.1"/>
    </source>
</evidence>
<comment type="pathway">
    <text evidence="1 13">Amino-acid degradation; L-phenylalanine degradation; acetoacetate and fumarate from L-phenylalanine: step 6/6.</text>
</comment>
<keyword evidence="5 13" id="KW-0378">Hydrolase</keyword>
<dbReference type="InterPro" id="IPR011234">
    <property type="entry name" value="Fumarylacetoacetase-like_C"/>
</dbReference>
<comment type="catalytic activity">
    <reaction evidence="13">
        <text>4-fumarylacetoacetate + H2O = acetoacetate + fumarate + H(+)</text>
        <dbReference type="Rhea" id="RHEA:10244"/>
        <dbReference type="ChEBI" id="CHEBI:13705"/>
        <dbReference type="ChEBI" id="CHEBI:15377"/>
        <dbReference type="ChEBI" id="CHEBI:15378"/>
        <dbReference type="ChEBI" id="CHEBI:18034"/>
        <dbReference type="ChEBI" id="CHEBI:29806"/>
        <dbReference type="EC" id="3.7.1.2"/>
    </reaction>
</comment>
<feature type="binding site" evidence="11">
    <location>
        <position position="257"/>
    </location>
    <ligand>
        <name>substrate</name>
    </ligand>
</feature>
<keyword evidence="17" id="KW-1185">Reference proteome</keyword>
<keyword evidence="4 12" id="KW-0479">Metal-binding</keyword>
<evidence type="ECO:0000256" key="3">
    <source>
        <dbReference type="ARBA" id="ARBA00012094"/>
    </source>
</evidence>
<feature type="binding site" evidence="12">
    <location>
        <position position="246"/>
    </location>
    <ligand>
        <name>Mg(2+)</name>
        <dbReference type="ChEBI" id="CHEBI:18420"/>
    </ligand>
</feature>
<dbReference type="GO" id="GO:0046872">
    <property type="term" value="F:metal ion binding"/>
    <property type="evidence" value="ECO:0007669"/>
    <property type="project" value="UniProtKB-UniRule"/>
</dbReference>
<evidence type="ECO:0000256" key="12">
    <source>
        <dbReference type="PIRSR" id="PIRSR605959-3"/>
    </source>
</evidence>
<evidence type="ECO:0000256" key="13">
    <source>
        <dbReference type="RuleBase" id="RU366008"/>
    </source>
</evidence>
<name>A0AAD9VY74_PHOAM</name>
<feature type="binding site" evidence="12">
    <location>
        <position position="214"/>
    </location>
    <ligand>
        <name>Ca(2+)</name>
        <dbReference type="ChEBI" id="CHEBI:29108"/>
    </ligand>
</feature>
<dbReference type="Proteomes" id="UP001265746">
    <property type="component" value="Unassembled WGS sequence"/>
</dbReference>
<comment type="cofactor">
    <cofactor evidence="13">
        <name>Mg(2+)</name>
        <dbReference type="ChEBI" id="CHEBI:18420"/>
    </cofactor>
    <cofactor evidence="13">
        <name>Ca(2+)</name>
        <dbReference type="ChEBI" id="CHEBI:29108"/>
    </cofactor>
</comment>
<keyword evidence="7 12" id="KW-0460">Magnesium</keyword>
<evidence type="ECO:0000256" key="1">
    <source>
        <dbReference type="ARBA" id="ARBA00004782"/>
    </source>
</evidence>
<evidence type="ECO:0000259" key="15">
    <source>
        <dbReference type="Pfam" id="PF09298"/>
    </source>
</evidence>